<feature type="compositionally biased region" description="Low complexity" evidence="2">
    <location>
        <begin position="252"/>
        <end position="268"/>
    </location>
</feature>
<feature type="region of interest" description="Disordered" evidence="2">
    <location>
        <begin position="569"/>
        <end position="603"/>
    </location>
</feature>
<feature type="region of interest" description="Disordered" evidence="2">
    <location>
        <begin position="637"/>
        <end position="754"/>
    </location>
</feature>
<protein>
    <submittedName>
        <fullName evidence="3">Uncharacterized protein</fullName>
    </submittedName>
</protein>
<feature type="compositionally biased region" description="Low complexity" evidence="2">
    <location>
        <begin position="187"/>
        <end position="196"/>
    </location>
</feature>
<dbReference type="EMBL" id="FNXT01001205">
    <property type="protein sequence ID" value="SZX74055.1"/>
    <property type="molecule type" value="Genomic_DNA"/>
</dbReference>
<dbReference type="EMBL" id="FNXT01001205">
    <property type="protein sequence ID" value="SZX74074.1"/>
    <property type="molecule type" value="Genomic_DNA"/>
</dbReference>
<feature type="region of interest" description="Disordered" evidence="2">
    <location>
        <begin position="354"/>
        <end position="373"/>
    </location>
</feature>
<feature type="compositionally biased region" description="Low complexity" evidence="2">
    <location>
        <begin position="665"/>
        <end position="699"/>
    </location>
</feature>
<evidence type="ECO:0000256" key="1">
    <source>
        <dbReference type="SAM" id="Coils"/>
    </source>
</evidence>
<feature type="compositionally biased region" description="Basic and acidic residues" evidence="2">
    <location>
        <begin position="314"/>
        <end position="325"/>
    </location>
</feature>
<dbReference type="AlphaFoldDB" id="A0A383W8T8"/>
<feature type="region of interest" description="Disordered" evidence="2">
    <location>
        <begin position="445"/>
        <end position="482"/>
    </location>
</feature>
<organism evidence="3 5">
    <name type="scientific">Tetradesmus obliquus</name>
    <name type="common">Green alga</name>
    <name type="synonym">Acutodesmus obliquus</name>
    <dbReference type="NCBI Taxonomy" id="3088"/>
    <lineage>
        <taxon>Eukaryota</taxon>
        <taxon>Viridiplantae</taxon>
        <taxon>Chlorophyta</taxon>
        <taxon>core chlorophytes</taxon>
        <taxon>Chlorophyceae</taxon>
        <taxon>CS clade</taxon>
        <taxon>Sphaeropleales</taxon>
        <taxon>Scenedesmaceae</taxon>
        <taxon>Tetradesmus</taxon>
    </lineage>
</organism>
<feature type="region of interest" description="Disordered" evidence="2">
    <location>
        <begin position="852"/>
        <end position="949"/>
    </location>
</feature>
<feature type="compositionally biased region" description="Low complexity" evidence="2">
    <location>
        <begin position="865"/>
        <end position="883"/>
    </location>
</feature>
<feature type="region of interest" description="Disordered" evidence="2">
    <location>
        <begin position="252"/>
        <end position="335"/>
    </location>
</feature>
<evidence type="ECO:0000256" key="2">
    <source>
        <dbReference type="SAM" id="MobiDB-lite"/>
    </source>
</evidence>
<feature type="coiled-coil region" evidence="1">
    <location>
        <begin position="85"/>
        <end position="112"/>
    </location>
</feature>
<evidence type="ECO:0000313" key="5">
    <source>
        <dbReference type="Proteomes" id="UP000256970"/>
    </source>
</evidence>
<sequence>MADNASVALLMLDIASAKSTLTQLQQTFTAADVEHQRTRSQLQHLQDQKKEQDVHPLYTQLGSKGLTAVADKATAQQLQALHTENLQLKSVLKQEIEARQQLESQNAALLQLLRSHGLQDTLAAGQVGPASVSAQQNTMSQQGFGLPLNGTAGDQQSAPQPSVAGAAPAHAAPASRSTVPDQGPLRSSTSSTAAEAAMPAVHMPAGADPAQASGIFSRFQADAGMAGAGAGDRHGSQAAGMCPSSAYFPQQQQVLQQQQQPQQRVVRQGTAAADQQDSAAGPQGSAGQCIWHGATSSRPAKSSGIPRKLFTQHEQQHVQQHEHQLQHRQQRHSATQFVEPDWAQLAADDATTTYAATHGGSSSSSSSVSSYSSSCSHSQASEQLLDSDDLEELATLCDGLISQTQGLDALGRQQPQHQKQAPGGAGAALAAAAAAAADAAALRQNAAPDTGASSSHSRSTVIDVGAAQQHQQHRRSQPIPQPEMPAVKLTDIEQLAAQLQQLQQQVAAAGAAESSLMQRSGAGNSSSTQGGSAGRAAPVAAVGVAASCKRQEQQQQQMGTQGVRQTISYSGMSSAASSTSGTRSNLQQQQQQQPGGESSGVADLQQQLAQRMQDVKQRLRNICNGMLEDALASSVGDKAGSSAAAPADQTVSGAMHGVPRSSTWHSQPVQQQQQQRQHAPAAAAAGASGAAAAAVGAQGSMTWGSTQRSSNSSNSNHSSGGGSSPVDPAPQQQQQQQRQHPGYSNAACAQGSAENGGVRRPVAFTVHAHAAGGAGGSAVPAGPAGNGVRRQRVVQGFWVPDAAQQAAGAGVAATAAAPGTAGVHMQAGGAAGGVPAYAAAADAVETQEFAYSESSWSTLDDEEQGSSSGKQHSQQQQQQQHSSMPGDDAATPPRAAYTSRSANGSGSTGDGSGASAGSSPSSSSPGLPRRQQQQQQHHSEPWRHQRHAGVSQSLEGVLFGMGGRISGEVSQTFSPLKTAPAGQSFWSPGSPLTPIKQEGNF</sequence>
<feature type="region of interest" description="Disordered" evidence="2">
    <location>
        <begin position="141"/>
        <end position="196"/>
    </location>
</feature>
<gene>
    <name evidence="3" type="ORF">BQ4739_LOCUS14306</name>
    <name evidence="4" type="ORF">BQ4739_LOCUS14325</name>
</gene>
<evidence type="ECO:0000313" key="3">
    <source>
        <dbReference type="EMBL" id="SZX74055.1"/>
    </source>
</evidence>
<feature type="compositionally biased region" description="Low complexity" evidence="2">
    <location>
        <begin position="569"/>
        <end position="593"/>
    </location>
</feature>
<feature type="compositionally biased region" description="Low complexity" evidence="2">
    <location>
        <begin position="709"/>
        <end position="718"/>
    </location>
</feature>
<feature type="region of interest" description="Disordered" evidence="2">
    <location>
        <begin position="974"/>
        <end position="1001"/>
    </location>
</feature>
<name>A0A383W8T8_TETOB</name>
<dbReference type="Proteomes" id="UP000256970">
    <property type="component" value="Unassembled WGS sequence"/>
</dbReference>
<keyword evidence="5" id="KW-1185">Reference proteome</keyword>
<evidence type="ECO:0000313" key="4">
    <source>
        <dbReference type="EMBL" id="SZX74074.1"/>
    </source>
</evidence>
<feature type="compositionally biased region" description="Low complexity" evidence="2">
    <location>
        <begin position="164"/>
        <end position="174"/>
    </location>
</feature>
<reference evidence="3 5" key="1">
    <citation type="submission" date="2016-10" db="EMBL/GenBank/DDBJ databases">
        <authorList>
            <person name="Cai Z."/>
        </authorList>
    </citation>
    <scope>NUCLEOTIDE SEQUENCE [LARGE SCALE GENOMIC DNA]</scope>
</reference>
<keyword evidence="1" id="KW-0175">Coiled coil</keyword>
<proteinExistence type="predicted"/>
<accession>A0A383W8T8</accession>
<feature type="compositionally biased region" description="Polar residues" evidence="2">
    <location>
        <begin position="451"/>
        <end position="460"/>
    </location>
</feature>
<feature type="compositionally biased region" description="Low complexity" evidence="2">
    <location>
        <begin position="915"/>
        <end position="936"/>
    </location>
</feature>